<accession>A0A345DDE6</accession>
<reference evidence="2" key="1">
    <citation type="submission" date="2018-07" db="EMBL/GenBank/DDBJ databases">
        <authorList>
            <person name="Kim H."/>
        </authorList>
    </citation>
    <scope>NUCLEOTIDE SEQUENCE [LARGE SCALE GENOMIC DNA]</scope>
    <source>
        <strain evidence="2">F02</strain>
    </source>
</reference>
<dbReference type="AlphaFoldDB" id="A0A345DDE6"/>
<proteinExistence type="predicted"/>
<dbReference type="RefSeq" id="WP_192878986.1">
    <property type="nucleotide sequence ID" value="NZ_CP031124.1"/>
</dbReference>
<evidence type="ECO:0000313" key="2">
    <source>
        <dbReference type="Proteomes" id="UP000252182"/>
    </source>
</evidence>
<dbReference type="Proteomes" id="UP000252182">
    <property type="component" value="Chromosome"/>
</dbReference>
<organism evidence="1 2">
    <name type="scientific">Ephemeroptericola cinctiostellae</name>
    <dbReference type="NCBI Taxonomy" id="2268024"/>
    <lineage>
        <taxon>Bacteria</taxon>
        <taxon>Pseudomonadati</taxon>
        <taxon>Pseudomonadota</taxon>
        <taxon>Betaproteobacteria</taxon>
        <taxon>Burkholderiales</taxon>
        <taxon>Burkholderiaceae</taxon>
        <taxon>Ephemeroptericola</taxon>
    </lineage>
</organism>
<keyword evidence="2" id="KW-1185">Reference proteome</keyword>
<gene>
    <name evidence="1" type="ORF">DTO96_102138</name>
</gene>
<protein>
    <submittedName>
        <fullName evidence="1">Uncharacterized protein</fullName>
    </submittedName>
</protein>
<dbReference type="EMBL" id="CP031124">
    <property type="protein sequence ID" value="AXF86384.1"/>
    <property type="molecule type" value="Genomic_DNA"/>
</dbReference>
<sequence length="58" mass="6962">MDIKQHPQYNANDFKYLQAKGWTTQEIIQRWDEENKMGKPPCTWDTTFAQAKLQRTCK</sequence>
<dbReference type="KEGG" id="hyf:DTO96_102138"/>
<evidence type="ECO:0000313" key="1">
    <source>
        <dbReference type="EMBL" id="AXF86384.1"/>
    </source>
</evidence>
<name>A0A345DDE6_9BURK</name>